<dbReference type="PROSITE" id="PS50158">
    <property type="entry name" value="ZF_CCHC"/>
    <property type="match status" value="1"/>
</dbReference>
<dbReference type="InterPro" id="IPR036875">
    <property type="entry name" value="Znf_CCHC_sf"/>
</dbReference>
<evidence type="ECO:0000259" key="2">
    <source>
        <dbReference type="PROSITE" id="PS50158"/>
    </source>
</evidence>
<dbReference type="SMART" id="SM00343">
    <property type="entry name" value="ZnF_C2HC"/>
    <property type="match status" value="1"/>
</dbReference>
<sequence length="236" mass="26358">MCDEAVPKFIRHLKSQDARVQIRSLYRGDRCPSIDENRTFSFLPPTSYSSNSPVADDPMDLSALRDAIQYINSISNRGGRGFRGGFRDNNNNYNGGGFQGGSSRGGGFRGIISRGGGFRGGYQGRFNNGGYENQETRACFTCGQVGHLQYNCRQGNIHDNNDNINKDQTSSDLYSTRRDLILYSVLPSSSAYIEPLVVNDDTIKKDVEFMFNANLIQNKLPLYRIYSDSQNCPNVL</sequence>
<reference evidence="3 4" key="1">
    <citation type="submission" date="2024-04" db="EMBL/GenBank/DDBJ databases">
        <title>genome sequences of Mucor flavus KT1a and Helicostylum pulchrum KT1b strains isolated from the surface of a dry-aged beef.</title>
        <authorList>
            <person name="Toyotome T."/>
            <person name="Hosono M."/>
            <person name="Torimaru M."/>
            <person name="Fukuda K."/>
            <person name="Mikami N."/>
        </authorList>
    </citation>
    <scope>NUCLEOTIDE SEQUENCE [LARGE SCALE GENOMIC DNA]</scope>
    <source>
        <strain evidence="3 4">KT1a</strain>
    </source>
</reference>
<dbReference type="SUPFAM" id="SSF57756">
    <property type="entry name" value="Retrovirus zinc finger-like domains"/>
    <property type="match status" value="1"/>
</dbReference>
<name>A0ABP9ZF17_9FUNG</name>
<evidence type="ECO:0000313" key="3">
    <source>
        <dbReference type="EMBL" id="GAA5817677.1"/>
    </source>
</evidence>
<feature type="domain" description="CCHC-type" evidence="2">
    <location>
        <begin position="139"/>
        <end position="154"/>
    </location>
</feature>
<protein>
    <recommendedName>
        <fullName evidence="2">CCHC-type domain-containing protein</fullName>
    </recommendedName>
</protein>
<keyword evidence="1" id="KW-0862">Zinc</keyword>
<comment type="caution">
    <text evidence="3">The sequence shown here is derived from an EMBL/GenBank/DDBJ whole genome shotgun (WGS) entry which is preliminary data.</text>
</comment>
<keyword evidence="1" id="KW-0479">Metal-binding</keyword>
<organism evidence="3 4">
    <name type="scientific">Mucor flavus</name>
    <dbReference type="NCBI Taxonomy" id="439312"/>
    <lineage>
        <taxon>Eukaryota</taxon>
        <taxon>Fungi</taxon>
        <taxon>Fungi incertae sedis</taxon>
        <taxon>Mucoromycota</taxon>
        <taxon>Mucoromycotina</taxon>
        <taxon>Mucoromycetes</taxon>
        <taxon>Mucorales</taxon>
        <taxon>Mucorineae</taxon>
        <taxon>Mucoraceae</taxon>
        <taxon>Mucor</taxon>
    </lineage>
</organism>
<dbReference type="Proteomes" id="UP001473302">
    <property type="component" value="Unassembled WGS sequence"/>
</dbReference>
<keyword evidence="1" id="KW-0863">Zinc-finger</keyword>
<evidence type="ECO:0000256" key="1">
    <source>
        <dbReference type="PROSITE-ProRule" id="PRU00047"/>
    </source>
</evidence>
<keyword evidence="4" id="KW-1185">Reference proteome</keyword>
<evidence type="ECO:0000313" key="4">
    <source>
        <dbReference type="Proteomes" id="UP001473302"/>
    </source>
</evidence>
<dbReference type="Pfam" id="PF00098">
    <property type="entry name" value="zf-CCHC"/>
    <property type="match status" value="1"/>
</dbReference>
<gene>
    <name evidence="3" type="ORF">MFLAVUS_011228</name>
</gene>
<dbReference type="EMBL" id="BAABUK010000047">
    <property type="protein sequence ID" value="GAA5817677.1"/>
    <property type="molecule type" value="Genomic_DNA"/>
</dbReference>
<dbReference type="InterPro" id="IPR001878">
    <property type="entry name" value="Znf_CCHC"/>
</dbReference>
<proteinExistence type="predicted"/>
<accession>A0ABP9ZF17</accession>